<sequence>MESPINPAVWKVLFNAALGTLSVAILYSVYHQRYDMESAQRAAFLELRKADSEEARVAKLTELQAACKPEVVRRQPSARMSALKYGAPIVQMAKLQKDGTNVESVRLAIKVILYIYGPDAEGRQKLNSLDGYKVLLTTLSEAQRQGEADLMEDVAQALDALTEVDDSEVVLDTDVPKGSEGAATLARLPATVKMLRILDPEGSVTFLASLTGIFANICTLAEGAANIGSGVDGHSGMSFFLRLLDHTNRRVVANAITAVRFLTRAQVCQEELIEEENLTRLADNLHVTGEPVVVNSILTVVLVMAGSKKYGEAFFSGIASSTIPSTLFELWIRSPEKSLRSRAEVLSRLLLRIPQTAPIAAALFERFRPQLEERRRPEDHTAEVPAEDEEEVPLCQHDTYDATLSLADREAKWGFSFSELQSAVKVVRVLFHNPGLYVGDPYLSDSRLYTMITRDRKTKRENRDIFKAIMNEEKSRRKRYLRQQDIEAVRRTAMKRERDDALSALLLAGSEGANDNVAPLRLVEPPKAPGLNCSDQDEDNLKSSAAGTASAADGGAASNADTLRLSASEKEVLRLVGAFENLLRLEQALRGERVEGYVGDSAAAAGIAARSRAAASPSVATPPVTGGEGDPSASSTSFSTVKKSRTETDASTAVPAVERDWLVITQLTAQVYRYLPHSYGSQMPPPLFDGAGPADAVNSPLVVRSYVRGMKCYVAQRAAALVHLAKTAAPPNTLNSPITVGGAEPAPLRSLLASTHHDVIVRTPLVELQSIHGLRSLIEDGDPGAASSQVMATVDLPLDDLLRALELVLLEGASDERFCPVPATTDGDGEQDEGRARAQQLCIAEQTLHCFIARRVYGSAKVRGCGPSPVLIQRSPPSSSSEEPEGYCIYDDVQRYAVEHHEDDAQLKLNKFIGCHICKVRYNRLHPYYYSMCHLCGEYNYNKRLMARDLRGKTVLLTGCRIKIGYAMALSLLRCGATVLGTTRFIHEAVARFQQEIDYDVWKDRLHLFSLDLRDMWVVTQFCAFVRQRYKKLFAIINNAAQTIARTPQYTEHLRIIELNPPAALQASIQDDVCAAEWHNFFLRHATVTVGQPLSIEYQPSMQPFLDTNQAARHDDAGKTRNSKSAAPQSGIAASNVLPSADGAAVALHVACDRTLIFDRYDTQAEESDHREKNSWVMNLAEIQGSEAAEVMAINALSPFILNGRLKACLTDREGDAVVSEPRFIINVSAMEGQFYRFKQTTHPHTNMAKAALNMMTRTSADDYAADGIYMNSVDTGWITDESPKLKKDRRAEQFMLCPLDEVDAAARCLDLIFTNSRMYGMFYKDFKVIAW</sequence>
<keyword evidence="2" id="KW-1133">Transmembrane helix</keyword>
<dbReference type="Gene3D" id="1.25.10.10">
    <property type="entry name" value="Leucine-rich Repeat Variant"/>
    <property type="match status" value="1"/>
</dbReference>
<dbReference type="InterPro" id="IPR002347">
    <property type="entry name" value="SDR_fam"/>
</dbReference>
<feature type="compositionally biased region" description="Low complexity" evidence="1">
    <location>
        <begin position="543"/>
        <end position="558"/>
    </location>
</feature>
<keyword evidence="2" id="KW-0472">Membrane</keyword>
<dbReference type="FunFam" id="1.25.10.10:FF:001309">
    <property type="entry name" value="Uncharacterized protein"/>
    <property type="match status" value="1"/>
</dbReference>
<organism evidence="3 4">
    <name type="scientific">Leishmania donovani</name>
    <dbReference type="NCBI Taxonomy" id="5661"/>
    <lineage>
        <taxon>Eukaryota</taxon>
        <taxon>Discoba</taxon>
        <taxon>Euglenozoa</taxon>
        <taxon>Kinetoplastea</taxon>
        <taxon>Metakinetoplastina</taxon>
        <taxon>Trypanosomatida</taxon>
        <taxon>Trypanosomatidae</taxon>
        <taxon>Leishmaniinae</taxon>
        <taxon>Leishmania</taxon>
    </lineage>
</organism>
<dbReference type="GO" id="GO:0005737">
    <property type="term" value="C:cytoplasm"/>
    <property type="evidence" value="ECO:0007669"/>
    <property type="project" value="TreeGrafter"/>
</dbReference>
<dbReference type="PANTHER" id="PTHR43544">
    <property type="entry name" value="SHORT-CHAIN DEHYDROGENASE/REDUCTASE"/>
    <property type="match status" value="1"/>
</dbReference>
<evidence type="ECO:0000313" key="4">
    <source>
        <dbReference type="Proteomes" id="UP000318447"/>
    </source>
</evidence>
<dbReference type="SUPFAM" id="SSF51735">
    <property type="entry name" value="NAD(P)-binding Rossmann-fold domains"/>
    <property type="match status" value="1"/>
</dbReference>
<evidence type="ECO:0000313" key="3">
    <source>
        <dbReference type="EMBL" id="TPP54242.1"/>
    </source>
</evidence>
<proteinExistence type="predicted"/>
<dbReference type="VEuPathDB" id="TriTrypDB:LdBPK_281020.1"/>
<evidence type="ECO:0008006" key="5">
    <source>
        <dbReference type="Google" id="ProtNLM"/>
    </source>
</evidence>
<dbReference type="VEuPathDB" id="TriTrypDB:LdCL_280014900"/>
<dbReference type="Pfam" id="PF00106">
    <property type="entry name" value="adh_short"/>
    <property type="match status" value="1"/>
</dbReference>
<dbReference type="Gene3D" id="3.40.50.720">
    <property type="entry name" value="NAD(P)-binding Rossmann-like Domain"/>
    <property type="match status" value="2"/>
</dbReference>
<dbReference type="FunFam" id="3.40.50.720:FF:000943">
    <property type="entry name" value="Oxidoreductase-like protein"/>
    <property type="match status" value="1"/>
</dbReference>
<name>A0A504XYL3_LEIDO</name>
<dbReference type="VEuPathDB" id="TriTrypDB:LDHU3_28.1240"/>
<feature type="region of interest" description="Disordered" evidence="1">
    <location>
        <begin position="527"/>
        <end position="558"/>
    </location>
</feature>
<comment type="caution">
    <text evidence="3">The sequence shown here is derived from an EMBL/GenBank/DDBJ whole genome shotgun (WGS) entry which is preliminary data.</text>
</comment>
<reference evidence="4" key="1">
    <citation type="submission" date="2019-02" db="EMBL/GenBank/DDBJ databases">
        <title>FDA dAtabase for Regulatory Grade micrObial Sequences (FDA-ARGOS): Supporting development and validation of Infectious Disease Dx tests.</title>
        <authorList>
            <person name="Duncan R."/>
            <person name="Fisher C."/>
            <person name="Tallon L."/>
            <person name="Sadzewicz L."/>
            <person name="Sengamalay N."/>
            <person name="Ott S."/>
            <person name="Godinez A."/>
            <person name="Nagaraj S."/>
            <person name="Vavikolanu K."/>
            <person name="Nadendla S."/>
            <person name="Aluvathingal J."/>
            <person name="Sichtig H."/>
        </authorList>
    </citation>
    <scope>NUCLEOTIDE SEQUENCE [LARGE SCALE GENOMIC DNA]</scope>
    <source>
        <strain evidence="4">FDAARGOS_361</strain>
    </source>
</reference>
<gene>
    <name evidence="3" type="ORF">CGC21_22005</name>
</gene>
<dbReference type="Proteomes" id="UP000318447">
    <property type="component" value="Unassembled WGS sequence"/>
</dbReference>
<dbReference type="EMBL" id="RHLC01000012">
    <property type="protein sequence ID" value="TPP54242.1"/>
    <property type="molecule type" value="Genomic_DNA"/>
</dbReference>
<dbReference type="InterPro" id="IPR036291">
    <property type="entry name" value="NAD(P)-bd_dom_sf"/>
</dbReference>
<feature type="transmembrane region" description="Helical" evidence="2">
    <location>
        <begin position="12"/>
        <end position="30"/>
    </location>
</feature>
<dbReference type="PANTHER" id="PTHR43544:SF2">
    <property type="entry name" value="OXIDOREDUCTASE"/>
    <property type="match status" value="1"/>
</dbReference>
<dbReference type="InterPro" id="IPR011989">
    <property type="entry name" value="ARM-like"/>
</dbReference>
<dbReference type="SUPFAM" id="SSF48371">
    <property type="entry name" value="ARM repeat"/>
    <property type="match status" value="1"/>
</dbReference>
<dbReference type="FunFam" id="3.40.50.720:FF:001229">
    <property type="entry name" value="Oxidoreductase-like protein"/>
    <property type="match status" value="1"/>
</dbReference>
<keyword evidence="2" id="KW-0812">Transmembrane</keyword>
<evidence type="ECO:0000256" key="2">
    <source>
        <dbReference type="SAM" id="Phobius"/>
    </source>
</evidence>
<dbReference type="InterPro" id="IPR051468">
    <property type="entry name" value="Fungal_SecMetab_SDRs"/>
</dbReference>
<dbReference type="Pfam" id="PF13561">
    <property type="entry name" value="adh_short_C2"/>
    <property type="match status" value="1"/>
</dbReference>
<dbReference type="GO" id="GO:0016491">
    <property type="term" value="F:oxidoreductase activity"/>
    <property type="evidence" value="ECO:0007669"/>
    <property type="project" value="TreeGrafter"/>
</dbReference>
<dbReference type="VEuPathDB" id="TriTrypDB:LdCL_280014800"/>
<accession>A0A504XYL3</accession>
<dbReference type="VEuPathDB" id="TriTrypDB:LDHU3_28.1230"/>
<dbReference type="InterPro" id="IPR016024">
    <property type="entry name" value="ARM-type_fold"/>
</dbReference>
<feature type="compositionally biased region" description="Polar residues" evidence="1">
    <location>
        <begin position="632"/>
        <end position="641"/>
    </location>
</feature>
<evidence type="ECO:0000256" key="1">
    <source>
        <dbReference type="SAM" id="MobiDB-lite"/>
    </source>
</evidence>
<protein>
    <recommendedName>
        <fullName evidence="5">Oxidoreductase-like protein</fullName>
    </recommendedName>
</protein>
<feature type="region of interest" description="Disordered" evidence="1">
    <location>
        <begin position="612"/>
        <end position="650"/>
    </location>
</feature>
<dbReference type="VEuPathDB" id="TriTrypDB:LdBPK_281030.1"/>